<evidence type="ECO:0000256" key="3">
    <source>
        <dbReference type="ARBA" id="ARBA00022692"/>
    </source>
</evidence>
<dbReference type="Proteomes" id="UP000033551">
    <property type="component" value="Unassembled WGS sequence"/>
</dbReference>
<keyword evidence="4 6" id="KW-1133">Transmembrane helix</keyword>
<feature type="transmembrane region" description="Helical" evidence="6">
    <location>
        <begin position="6"/>
        <end position="28"/>
    </location>
</feature>
<keyword evidence="9" id="KW-1185">Reference proteome</keyword>
<keyword evidence="3 6" id="KW-0812">Transmembrane</keyword>
<keyword evidence="2" id="KW-1003">Cell membrane</keyword>
<comment type="subcellular location">
    <subcellularLocation>
        <location evidence="1">Cell membrane</location>
        <topology evidence="1">Multi-pass membrane protein</topology>
    </subcellularLocation>
</comment>
<proteinExistence type="predicted"/>
<dbReference type="OrthoDB" id="3267562at2"/>
<dbReference type="PATRIC" id="fig|68223.7.peg.7894"/>
<protein>
    <recommendedName>
        <fullName evidence="7">Type II secretion system protein GspF domain-containing protein</fullName>
    </recommendedName>
</protein>
<dbReference type="GO" id="GO:0005886">
    <property type="term" value="C:plasma membrane"/>
    <property type="evidence" value="ECO:0007669"/>
    <property type="project" value="UniProtKB-SubCell"/>
</dbReference>
<dbReference type="PANTHER" id="PTHR35007:SF3">
    <property type="entry name" value="POSSIBLE CONSERVED ALANINE RICH MEMBRANE PROTEIN"/>
    <property type="match status" value="1"/>
</dbReference>
<evidence type="ECO:0000313" key="9">
    <source>
        <dbReference type="Proteomes" id="UP000033551"/>
    </source>
</evidence>
<dbReference type="EMBL" id="JZWV01000060">
    <property type="protein sequence ID" value="KJY38536.1"/>
    <property type="molecule type" value="Genomic_DNA"/>
</dbReference>
<reference evidence="8 9" key="1">
    <citation type="submission" date="2015-02" db="EMBL/GenBank/DDBJ databases">
        <authorList>
            <person name="Ju K.-S."/>
            <person name="Doroghazi J.R."/>
            <person name="Metcalf W."/>
        </authorList>
    </citation>
    <scope>NUCLEOTIDE SEQUENCE [LARGE SCALE GENOMIC DNA]</scope>
    <source>
        <strain evidence="8 9">NRRL ISP-5550</strain>
    </source>
</reference>
<dbReference type="RefSeq" id="WP_045945847.1">
    <property type="nucleotide sequence ID" value="NZ_JZWV01000060.1"/>
</dbReference>
<dbReference type="InterPro" id="IPR018076">
    <property type="entry name" value="T2SS_GspF_dom"/>
</dbReference>
<evidence type="ECO:0000256" key="6">
    <source>
        <dbReference type="SAM" id="Phobius"/>
    </source>
</evidence>
<evidence type="ECO:0000256" key="5">
    <source>
        <dbReference type="ARBA" id="ARBA00023136"/>
    </source>
</evidence>
<feature type="domain" description="Type II secretion system protein GspF" evidence="7">
    <location>
        <begin position="101"/>
        <end position="219"/>
    </location>
</feature>
<evidence type="ECO:0000313" key="8">
    <source>
        <dbReference type="EMBL" id="KJY38536.1"/>
    </source>
</evidence>
<evidence type="ECO:0000256" key="1">
    <source>
        <dbReference type="ARBA" id="ARBA00004651"/>
    </source>
</evidence>
<keyword evidence="5 6" id="KW-0472">Membrane</keyword>
<evidence type="ECO:0000259" key="7">
    <source>
        <dbReference type="Pfam" id="PF00482"/>
    </source>
</evidence>
<sequence>MGGAVVHRLGTVLCLAVVVWCLASAVSARLVRRAARRRLAVVFRTARTVRPGSPRGRRVRAAAVAWAGPAGALLTGWVLVGGAWGLPAGCAAAAGVRWWSAACLAAGAGPVEAAEAVGESLGGPVGERLALAGAELRLGGEPGAAWGRLAGIPGARGLAECLERAARTGAPAAEPVARLAAALRADRSRRAGARAQRAAVMVTAPVGLCFLPAFLAVGVAPVVIGMASGLLSAG</sequence>
<dbReference type="Pfam" id="PF00482">
    <property type="entry name" value="T2SSF"/>
    <property type="match status" value="1"/>
</dbReference>
<organism evidence="8 9">
    <name type="scientific">Streptomyces katrae</name>
    <dbReference type="NCBI Taxonomy" id="68223"/>
    <lineage>
        <taxon>Bacteria</taxon>
        <taxon>Bacillati</taxon>
        <taxon>Actinomycetota</taxon>
        <taxon>Actinomycetes</taxon>
        <taxon>Kitasatosporales</taxon>
        <taxon>Streptomycetaceae</taxon>
        <taxon>Streptomyces</taxon>
    </lineage>
</organism>
<gene>
    <name evidence="8" type="ORF">VR44_03385</name>
</gene>
<evidence type="ECO:0000256" key="2">
    <source>
        <dbReference type="ARBA" id="ARBA00022475"/>
    </source>
</evidence>
<evidence type="ECO:0000256" key="4">
    <source>
        <dbReference type="ARBA" id="ARBA00022989"/>
    </source>
</evidence>
<name>A0A0F4JZV5_9ACTN</name>
<dbReference type="AlphaFoldDB" id="A0A0F4JZV5"/>
<feature type="transmembrane region" description="Helical" evidence="6">
    <location>
        <begin position="198"/>
        <end position="224"/>
    </location>
</feature>
<dbReference type="PANTHER" id="PTHR35007">
    <property type="entry name" value="INTEGRAL MEMBRANE PROTEIN-RELATED"/>
    <property type="match status" value="1"/>
</dbReference>
<comment type="caution">
    <text evidence="8">The sequence shown here is derived from an EMBL/GenBank/DDBJ whole genome shotgun (WGS) entry which is preliminary data.</text>
</comment>
<accession>A0A0F4JZV5</accession>